<name>A0A239FFN6_9ACTN</name>
<evidence type="ECO:0000313" key="1">
    <source>
        <dbReference type="EMBL" id="SNS55338.1"/>
    </source>
</evidence>
<organism evidence="1 2">
    <name type="scientific">Geodermatophilus saharensis</name>
    <dbReference type="NCBI Taxonomy" id="1137994"/>
    <lineage>
        <taxon>Bacteria</taxon>
        <taxon>Bacillati</taxon>
        <taxon>Actinomycetota</taxon>
        <taxon>Actinomycetes</taxon>
        <taxon>Geodermatophilales</taxon>
        <taxon>Geodermatophilaceae</taxon>
        <taxon>Geodermatophilus</taxon>
    </lineage>
</organism>
<dbReference type="RefSeq" id="WP_089404686.1">
    <property type="nucleotide sequence ID" value="NZ_FZOH01000005.1"/>
</dbReference>
<dbReference type="SUPFAM" id="SSF56645">
    <property type="entry name" value="Acyl-CoA dehydrogenase NM domain-like"/>
    <property type="match status" value="1"/>
</dbReference>
<gene>
    <name evidence="1" type="ORF">SAMN04488107_2986</name>
</gene>
<dbReference type="Gene3D" id="2.40.110.10">
    <property type="entry name" value="Butyryl-CoA Dehydrogenase, subunit A, domain 2"/>
    <property type="match status" value="1"/>
</dbReference>
<dbReference type="GO" id="GO:0016627">
    <property type="term" value="F:oxidoreductase activity, acting on the CH-CH group of donors"/>
    <property type="evidence" value="ECO:0007669"/>
    <property type="project" value="InterPro"/>
</dbReference>
<reference evidence="2" key="1">
    <citation type="submission" date="2017-06" db="EMBL/GenBank/DDBJ databases">
        <authorList>
            <person name="Varghese N."/>
            <person name="Submissions S."/>
        </authorList>
    </citation>
    <scope>NUCLEOTIDE SEQUENCE [LARGE SCALE GENOMIC DNA]</scope>
    <source>
        <strain evidence="2">DSM 45423</strain>
    </source>
</reference>
<dbReference type="OrthoDB" id="3258691at2"/>
<sequence>MTTADVSGIHEQAAAGAGDVDAGRADVRLHLRRLGGVGAFGTDDDDPTEGLLTAVRMVRRLASVSLATAFAAWSQRMVLEYLRASARAEPLDGLVDGLRAGTVPGASAMAPALADLAGTGTLPVTATRDGDGWRLSGTVTWASNLFDDAVVVTPVRTSEEGRLVVCLRRTDAGVTPTELYDLLGLNGTGTGGLGLDGVAVGPGHVLSDDLASFVAVCRPAMVLLQTAMAVGVTDAALTASTEHRPAVLRPDGDALGERRDDVVRRLEDLAGDRVGVHPGDLARLRLAALDLAADAVRFESAVAGGSGYLAGSDTARRVREVAFLPVQAPTYAQLRREVAVAEGGRAPAR</sequence>
<keyword evidence="2" id="KW-1185">Reference proteome</keyword>
<dbReference type="InterPro" id="IPR009100">
    <property type="entry name" value="AcylCoA_DH/oxidase_NM_dom_sf"/>
</dbReference>
<accession>A0A239FFN6</accession>
<dbReference type="InterPro" id="IPR046373">
    <property type="entry name" value="Acyl-CoA_Oxase/DH_mid-dom_sf"/>
</dbReference>
<dbReference type="AlphaFoldDB" id="A0A239FFN6"/>
<proteinExistence type="predicted"/>
<dbReference type="Proteomes" id="UP000198386">
    <property type="component" value="Unassembled WGS sequence"/>
</dbReference>
<dbReference type="EMBL" id="FZOH01000005">
    <property type="protein sequence ID" value="SNS55338.1"/>
    <property type="molecule type" value="Genomic_DNA"/>
</dbReference>
<protein>
    <submittedName>
        <fullName evidence="1">Acyl-CoA dehydrogenase</fullName>
    </submittedName>
</protein>
<evidence type="ECO:0000313" key="2">
    <source>
        <dbReference type="Proteomes" id="UP000198386"/>
    </source>
</evidence>